<keyword evidence="2" id="KW-1133">Transmembrane helix</keyword>
<dbReference type="Proteomes" id="UP000001318">
    <property type="component" value="Chromosome"/>
</dbReference>
<protein>
    <submittedName>
        <fullName evidence="3">Membrane protein</fullName>
    </submittedName>
</protein>
<dbReference type="eggNOG" id="ENOG5033939">
    <property type="taxonomic scope" value="Bacteria"/>
</dbReference>
<organism evidence="3 4">
    <name type="scientific">Clavibacter sepedonicus</name>
    <name type="common">Clavibacter michiganensis subsp. sepedonicus</name>
    <dbReference type="NCBI Taxonomy" id="31964"/>
    <lineage>
        <taxon>Bacteria</taxon>
        <taxon>Bacillati</taxon>
        <taxon>Actinomycetota</taxon>
        <taxon>Actinomycetes</taxon>
        <taxon>Micrococcales</taxon>
        <taxon>Microbacteriaceae</taxon>
        <taxon>Clavibacter</taxon>
    </lineage>
</organism>
<sequence>MPAPESTPSDLRPRRSPEQRSRRARTRRTTVAVIGAASVLAVAAVVGTVVVNGSGSDAPAAAADTKDWSEVAPTAGATEAPALLPDGDTRALGQEVATTVGLDETATFPGSIQARIVSVTPTSTDGGRVGELSGDAVDVRLELVNVTGETVAVDSVAVNVFYGADRTPATPADSDTVIRGSLEPGASATGDYVFSVPAASADAISVVVARDAGSPVVVFQ</sequence>
<name>B0RGZ9_CLASE</name>
<keyword evidence="4" id="KW-1185">Reference proteome</keyword>
<evidence type="ECO:0000256" key="1">
    <source>
        <dbReference type="SAM" id="MobiDB-lite"/>
    </source>
</evidence>
<evidence type="ECO:0000313" key="3">
    <source>
        <dbReference type="EMBL" id="CAQ02474.1"/>
    </source>
</evidence>
<dbReference type="EMBL" id="AM849034">
    <property type="protein sequence ID" value="CAQ02474.1"/>
    <property type="molecule type" value="Genomic_DNA"/>
</dbReference>
<proteinExistence type="predicted"/>
<reference evidence="3 4" key="1">
    <citation type="journal article" date="2008" name="J. Bacteriol.">
        <title>Genome of the actinomycete plant pathogen Clavibacter michiganensis subsp. sepedonicus suggests recent niche adaptation.</title>
        <authorList>
            <person name="Bentley S.D."/>
            <person name="Corton C."/>
            <person name="Brown S.E."/>
            <person name="Barron A."/>
            <person name="Clark L."/>
            <person name="Doggett J."/>
            <person name="Harris B."/>
            <person name="Ormond D."/>
            <person name="Quail M.A."/>
            <person name="May G."/>
            <person name="Francis D."/>
            <person name="Knudson D."/>
            <person name="Parkhill J."/>
            <person name="Ishimaru C.A."/>
        </authorList>
    </citation>
    <scope>NUCLEOTIDE SEQUENCE [LARGE SCALE GENOMIC DNA]</scope>
    <source>
        <strain evidence="4">ATCC 33113 / DSM 20744 / JCM 9667 / LMG 2889 / ICMP 2535 / C-1</strain>
    </source>
</reference>
<feature type="compositionally biased region" description="Basic and acidic residues" evidence="1">
    <location>
        <begin position="11"/>
        <end position="21"/>
    </location>
</feature>
<evidence type="ECO:0000256" key="2">
    <source>
        <dbReference type="SAM" id="Phobius"/>
    </source>
</evidence>
<dbReference type="HOGENOM" id="CLU_1286937_0_0_11"/>
<dbReference type="GeneID" id="29471195"/>
<feature type="region of interest" description="Disordered" evidence="1">
    <location>
        <begin position="1"/>
        <end position="27"/>
    </location>
</feature>
<accession>B0RGZ9</accession>
<keyword evidence="2" id="KW-0472">Membrane</keyword>
<gene>
    <name evidence="3" type="ordered locus">CMS2392</name>
</gene>
<evidence type="ECO:0000313" key="4">
    <source>
        <dbReference type="Proteomes" id="UP000001318"/>
    </source>
</evidence>
<dbReference type="OrthoDB" id="5125277at2"/>
<keyword evidence="2" id="KW-0812">Transmembrane</keyword>
<feature type="transmembrane region" description="Helical" evidence="2">
    <location>
        <begin position="30"/>
        <end position="51"/>
    </location>
</feature>
<dbReference type="KEGG" id="cms:CMS2392"/>
<dbReference type="RefSeq" id="WP_012299666.1">
    <property type="nucleotide sequence ID" value="NC_010407.1"/>
</dbReference>
<dbReference type="AlphaFoldDB" id="B0RGZ9"/>